<evidence type="ECO:0000256" key="4">
    <source>
        <dbReference type="ARBA" id="ARBA00061571"/>
    </source>
</evidence>
<dbReference type="InterPro" id="IPR050611">
    <property type="entry name" value="ABCF"/>
</dbReference>
<dbReference type="Proteomes" id="UP000014115">
    <property type="component" value="Unassembled WGS sequence"/>
</dbReference>
<name>K2JDR5_9GAMM</name>
<dbReference type="PANTHER" id="PTHR19211">
    <property type="entry name" value="ATP-BINDING TRANSPORT PROTEIN-RELATED"/>
    <property type="match status" value="1"/>
</dbReference>
<evidence type="ECO:0000256" key="5">
    <source>
        <dbReference type="ARBA" id="ARBA00069073"/>
    </source>
</evidence>
<keyword evidence="1" id="KW-0677">Repeat</keyword>
<dbReference type="SUPFAM" id="SSF52540">
    <property type="entry name" value="P-loop containing nucleoside triphosphate hydrolases"/>
    <property type="match status" value="2"/>
</dbReference>
<dbReference type="InterPro" id="IPR003439">
    <property type="entry name" value="ABC_transporter-like_ATP-bd"/>
</dbReference>
<feature type="domain" description="ABC transporter" evidence="7">
    <location>
        <begin position="313"/>
        <end position="527"/>
    </location>
</feature>
<feature type="compositionally biased region" description="Low complexity" evidence="6">
    <location>
        <begin position="538"/>
        <end position="550"/>
    </location>
</feature>
<dbReference type="PROSITE" id="PS50893">
    <property type="entry name" value="ABC_TRANSPORTER_2"/>
    <property type="match status" value="2"/>
</dbReference>
<accession>K2JDR5</accession>
<comment type="caution">
    <text evidence="8">The sequence shown here is derived from an EMBL/GenBank/DDBJ whole genome shotgun (WGS) entry which is preliminary data.</text>
</comment>
<dbReference type="FunFam" id="3.40.50.300:FF:000011">
    <property type="entry name" value="Putative ABC transporter ATP-binding component"/>
    <property type="match status" value="1"/>
</dbReference>
<dbReference type="AlphaFoldDB" id="K2JDR5"/>
<feature type="domain" description="ABC transporter" evidence="7">
    <location>
        <begin position="2"/>
        <end position="246"/>
    </location>
</feature>
<dbReference type="Pfam" id="PF00005">
    <property type="entry name" value="ABC_tran"/>
    <property type="match status" value="2"/>
</dbReference>
<dbReference type="EMBL" id="AMRG01000013">
    <property type="protein sequence ID" value="EKE81541.1"/>
    <property type="molecule type" value="Genomic_DNA"/>
</dbReference>
<proteinExistence type="inferred from homology"/>
<dbReference type="RefSeq" id="WP_008489473.1">
    <property type="nucleotide sequence ID" value="NZ_AMRG01000013.1"/>
</dbReference>
<dbReference type="FunFam" id="3.40.50.300:FF:002053">
    <property type="entry name" value="ABC transporter ATP-binding protein"/>
    <property type="match status" value="1"/>
</dbReference>
<dbReference type="Pfam" id="PF12848">
    <property type="entry name" value="ABC_tran_Xtn"/>
    <property type="match status" value="1"/>
</dbReference>
<dbReference type="eggNOG" id="COG0488">
    <property type="taxonomic scope" value="Bacteria"/>
</dbReference>
<dbReference type="InterPro" id="IPR027417">
    <property type="entry name" value="P-loop_NTPase"/>
</dbReference>
<evidence type="ECO:0000313" key="9">
    <source>
        <dbReference type="Proteomes" id="UP000014115"/>
    </source>
</evidence>
<dbReference type="Gene3D" id="3.40.50.300">
    <property type="entry name" value="P-loop containing nucleotide triphosphate hydrolases"/>
    <property type="match status" value="2"/>
</dbReference>
<dbReference type="GO" id="GO:0005524">
    <property type="term" value="F:ATP binding"/>
    <property type="evidence" value="ECO:0007669"/>
    <property type="project" value="UniProtKB-KW"/>
</dbReference>
<dbReference type="PANTHER" id="PTHR19211:SF14">
    <property type="entry name" value="ATP-BINDING CASSETTE SUB-FAMILY F MEMBER 1"/>
    <property type="match status" value="1"/>
</dbReference>
<keyword evidence="2" id="KW-0547">Nucleotide-binding</keyword>
<feature type="region of interest" description="Disordered" evidence="6">
    <location>
        <begin position="535"/>
        <end position="554"/>
    </location>
</feature>
<dbReference type="InterPro" id="IPR003593">
    <property type="entry name" value="AAA+_ATPase"/>
</dbReference>
<evidence type="ECO:0000256" key="6">
    <source>
        <dbReference type="SAM" id="MobiDB-lite"/>
    </source>
</evidence>
<evidence type="ECO:0000313" key="8">
    <source>
        <dbReference type="EMBL" id="EKE81541.1"/>
    </source>
</evidence>
<evidence type="ECO:0000256" key="1">
    <source>
        <dbReference type="ARBA" id="ARBA00022737"/>
    </source>
</evidence>
<evidence type="ECO:0000256" key="2">
    <source>
        <dbReference type="ARBA" id="ARBA00022741"/>
    </source>
</evidence>
<dbReference type="PROSITE" id="PS00211">
    <property type="entry name" value="ABC_TRANSPORTER_1"/>
    <property type="match status" value="2"/>
</dbReference>
<keyword evidence="3" id="KW-0067">ATP-binding</keyword>
<sequence length="645" mass="71723">MIDVRDLTLMRGGHILLEHSDFNIFPGHRVGLVGRNGCGKSSLFALLRDQIQADSGHCHVPKQWRIASVAQETPALECSALAYVIDGDADYRRIEQAIKQAELANDGEQLGHLHEQLATIQGYDIEARAAILLAGLGFQQAQLQQPVSAFSGGWRMRLNLAQALIARADLLLLDEPTNHLDVDAIFWLEDWLKQTDSTVILISHDRDFLDNTVNQIIHIEHQRCHSYNGNYAQFERQRAEQLAQQQSQFEKEQAMRAHLQQYVDRFRYKASKARQAQSRLKALERLQSEAPLRAANPFSFAFKAADKLPNPLISLRDVQGGYGDNVILEKIQLNLVPGSRFGLLGRNGAGKSTLVKMLAQQLAPQAGEITLNPGLRIGYFAQHQLELLDPQASALLHLQRLDSHASEQQLRDYLGGFGFSGDAATAAVAPMSGGEKARLVLALLVYQRPNLLLLDEPTNHLDLSMREALVMALQSFEGAMVLVSHDRHLLRTSVDEFYLVAEGKVAPFNGDLDAYHDWLQQQAKKSANAVIKADNHSTSDAATTDNASAAKTDRKAEKRAAAELRQKSKPLRDSIARYEADIATYEAQLTTLNEQLTDSSLYSDEAKQQLKALLAEQARLSQQLAATENEWMAAEQALEQLLNEQ</sequence>
<protein>
    <recommendedName>
        <fullName evidence="5">Probable ATP-binding protein YheS</fullName>
    </recommendedName>
</protein>
<dbReference type="InterPro" id="IPR017871">
    <property type="entry name" value="ABC_transporter-like_CS"/>
</dbReference>
<dbReference type="CDD" id="cd03221">
    <property type="entry name" value="ABCF_EF-3"/>
    <property type="match status" value="2"/>
</dbReference>
<evidence type="ECO:0000256" key="3">
    <source>
        <dbReference type="ARBA" id="ARBA00022840"/>
    </source>
</evidence>
<dbReference type="GO" id="GO:0016887">
    <property type="term" value="F:ATP hydrolysis activity"/>
    <property type="evidence" value="ECO:0007669"/>
    <property type="project" value="InterPro"/>
</dbReference>
<dbReference type="STRING" id="740709.A10D4_10701"/>
<dbReference type="InterPro" id="IPR032781">
    <property type="entry name" value="ABC_tran_Xtn"/>
</dbReference>
<reference evidence="8 9" key="1">
    <citation type="journal article" date="2012" name="J. Bacteriol.">
        <title>Genome Sequence of Idiomarina xiamenensis Type Strain 10-D-4.</title>
        <authorList>
            <person name="Lai Q."/>
            <person name="Wang L."/>
            <person name="Wang W."/>
            <person name="Shao Z."/>
        </authorList>
    </citation>
    <scope>NUCLEOTIDE SEQUENCE [LARGE SCALE GENOMIC DNA]</scope>
    <source>
        <strain evidence="8 9">10-D-4</strain>
    </source>
</reference>
<gene>
    <name evidence="8" type="ORF">A10D4_10701</name>
</gene>
<dbReference type="SMART" id="SM00382">
    <property type="entry name" value="AAA"/>
    <property type="match status" value="2"/>
</dbReference>
<dbReference type="OrthoDB" id="9808609at2"/>
<evidence type="ECO:0000259" key="7">
    <source>
        <dbReference type="PROSITE" id="PS50893"/>
    </source>
</evidence>
<comment type="similarity">
    <text evidence="4">Belongs to the ABC transporter superfamily. ABCF family. YheS subfamily.</text>
</comment>
<keyword evidence="9" id="KW-1185">Reference proteome</keyword>
<dbReference type="PATRIC" id="fig|740709.3.peg.2163"/>
<organism evidence="8 9">
    <name type="scientific">Idiomarina xiamenensis 10-D-4</name>
    <dbReference type="NCBI Taxonomy" id="740709"/>
    <lineage>
        <taxon>Bacteria</taxon>
        <taxon>Pseudomonadati</taxon>
        <taxon>Pseudomonadota</taxon>
        <taxon>Gammaproteobacteria</taxon>
        <taxon>Alteromonadales</taxon>
        <taxon>Idiomarinaceae</taxon>
        <taxon>Idiomarina</taxon>
    </lineage>
</organism>